<dbReference type="AlphaFoldDB" id="A0AAD7ERT9"/>
<evidence type="ECO:0000256" key="1">
    <source>
        <dbReference type="SAM" id="MobiDB-lite"/>
    </source>
</evidence>
<keyword evidence="2" id="KW-1133">Transmembrane helix</keyword>
<evidence type="ECO:0000313" key="4">
    <source>
        <dbReference type="Proteomes" id="UP001218218"/>
    </source>
</evidence>
<sequence>MDPPPPTIREPRPHNPGLEDLLPLRHRQYQPFTGKLQAEGSPTCSGSDTWPDPSSSRSSSSSLSAQTSSANTQTGNSSSQITSSPSTGNPVTATATDSNSAGPSSSPIGASVTKSDRRTTHAAVIAGSVVSSCLLGGLLLLVLWLRRRRRRVSAETLFEPYTKAEMQISPPDTRAAPGFAPLELDAGNIGATAADASGRGAVRVQAEVTVVCTADDGPPEEDPLNLRIQRVEAQLEALLTSQVPQSAPPSYVSEGES</sequence>
<gene>
    <name evidence="3" type="ORF">DFH08DRAFT_959880</name>
</gene>
<comment type="caution">
    <text evidence="3">The sequence shown here is derived from an EMBL/GenBank/DDBJ whole genome shotgun (WGS) entry which is preliminary data.</text>
</comment>
<protein>
    <submittedName>
        <fullName evidence="3">Uncharacterized protein</fullName>
    </submittedName>
</protein>
<feature type="transmembrane region" description="Helical" evidence="2">
    <location>
        <begin position="122"/>
        <end position="145"/>
    </location>
</feature>
<feature type="compositionally biased region" description="Low complexity" evidence="1">
    <location>
        <begin position="54"/>
        <end position="89"/>
    </location>
</feature>
<accession>A0AAD7ERT9</accession>
<dbReference type="Proteomes" id="UP001218218">
    <property type="component" value="Unassembled WGS sequence"/>
</dbReference>
<evidence type="ECO:0000313" key="3">
    <source>
        <dbReference type="EMBL" id="KAJ7348477.1"/>
    </source>
</evidence>
<keyword evidence="2" id="KW-0472">Membrane</keyword>
<organism evidence="3 4">
    <name type="scientific">Mycena albidolilacea</name>
    <dbReference type="NCBI Taxonomy" id="1033008"/>
    <lineage>
        <taxon>Eukaryota</taxon>
        <taxon>Fungi</taxon>
        <taxon>Dikarya</taxon>
        <taxon>Basidiomycota</taxon>
        <taxon>Agaricomycotina</taxon>
        <taxon>Agaricomycetes</taxon>
        <taxon>Agaricomycetidae</taxon>
        <taxon>Agaricales</taxon>
        <taxon>Marasmiineae</taxon>
        <taxon>Mycenaceae</taxon>
        <taxon>Mycena</taxon>
    </lineage>
</organism>
<dbReference type="EMBL" id="JARIHO010000017">
    <property type="protein sequence ID" value="KAJ7348477.1"/>
    <property type="molecule type" value="Genomic_DNA"/>
</dbReference>
<proteinExistence type="predicted"/>
<feature type="compositionally biased region" description="Low complexity" evidence="1">
    <location>
        <begin position="98"/>
        <end position="111"/>
    </location>
</feature>
<evidence type="ECO:0000256" key="2">
    <source>
        <dbReference type="SAM" id="Phobius"/>
    </source>
</evidence>
<feature type="region of interest" description="Disordered" evidence="1">
    <location>
        <begin position="1"/>
        <end position="115"/>
    </location>
</feature>
<keyword evidence="4" id="KW-1185">Reference proteome</keyword>
<keyword evidence="2" id="KW-0812">Transmembrane</keyword>
<reference evidence="3" key="1">
    <citation type="submission" date="2023-03" db="EMBL/GenBank/DDBJ databases">
        <title>Massive genome expansion in bonnet fungi (Mycena s.s.) driven by repeated elements and novel gene families across ecological guilds.</title>
        <authorList>
            <consortium name="Lawrence Berkeley National Laboratory"/>
            <person name="Harder C.B."/>
            <person name="Miyauchi S."/>
            <person name="Viragh M."/>
            <person name="Kuo A."/>
            <person name="Thoen E."/>
            <person name="Andreopoulos B."/>
            <person name="Lu D."/>
            <person name="Skrede I."/>
            <person name="Drula E."/>
            <person name="Henrissat B."/>
            <person name="Morin E."/>
            <person name="Kohler A."/>
            <person name="Barry K."/>
            <person name="LaButti K."/>
            <person name="Morin E."/>
            <person name="Salamov A."/>
            <person name="Lipzen A."/>
            <person name="Mereny Z."/>
            <person name="Hegedus B."/>
            <person name="Baldrian P."/>
            <person name="Stursova M."/>
            <person name="Weitz H."/>
            <person name="Taylor A."/>
            <person name="Grigoriev I.V."/>
            <person name="Nagy L.G."/>
            <person name="Martin F."/>
            <person name="Kauserud H."/>
        </authorList>
    </citation>
    <scope>NUCLEOTIDE SEQUENCE</scope>
    <source>
        <strain evidence="3">CBHHK002</strain>
    </source>
</reference>
<name>A0AAD7ERT9_9AGAR</name>